<dbReference type="Gene3D" id="1.10.630.10">
    <property type="entry name" value="Cytochrome P450"/>
    <property type="match status" value="1"/>
</dbReference>
<dbReference type="Proteomes" id="UP000005257">
    <property type="component" value="Chromosome"/>
</dbReference>
<dbReference type="EMBL" id="CP003763">
    <property type="protein sequence ID" value="AFQ26742.1"/>
    <property type="molecule type" value="Genomic_DNA"/>
</dbReference>
<organism evidence="1 2">
    <name type="scientific">Bacillus thuringiensis HD-789</name>
    <dbReference type="NCBI Taxonomy" id="1217737"/>
    <lineage>
        <taxon>Bacteria</taxon>
        <taxon>Bacillati</taxon>
        <taxon>Bacillota</taxon>
        <taxon>Bacilli</taxon>
        <taxon>Bacillales</taxon>
        <taxon>Bacillaceae</taxon>
        <taxon>Bacillus</taxon>
        <taxon>Bacillus cereus group</taxon>
    </lineage>
</organism>
<evidence type="ECO:0000313" key="2">
    <source>
        <dbReference type="Proteomes" id="UP000005257"/>
    </source>
</evidence>
<dbReference type="GO" id="GO:0016705">
    <property type="term" value="F:oxidoreductase activity, acting on paired donors, with incorporation or reduction of molecular oxygen"/>
    <property type="evidence" value="ECO:0007669"/>
    <property type="project" value="InterPro"/>
</dbReference>
<accession>A0A9W3JNG5</accession>
<dbReference type="AlphaFoldDB" id="A0A9W3JNG5"/>
<dbReference type="InterPro" id="IPR036396">
    <property type="entry name" value="Cyt_P450_sf"/>
</dbReference>
<dbReference type="SUPFAM" id="SSF48264">
    <property type="entry name" value="Cytochrome P450"/>
    <property type="match status" value="1"/>
</dbReference>
<sequence length="47" mass="5557">MINDLIQTREQENKLNKNELLSTIWLFIIAGHETTVNYIEKSTSFLF</sequence>
<dbReference type="KEGG" id="btn:BTF1_12765"/>
<gene>
    <name evidence="1" type="ORF">BTF1_12765</name>
</gene>
<protein>
    <submittedName>
        <fullName evidence="1">Cytochrome P450</fullName>
    </submittedName>
</protein>
<name>A0A9W3JNG5_BACTU</name>
<dbReference type="GO" id="GO:0020037">
    <property type="term" value="F:heme binding"/>
    <property type="evidence" value="ECO:0007669"/>
    <property type="project" value="InterPro"/>
</dbReference>
<dbReference type="GO" id="GO:0004497">
    <property type="term" value="F:monooxygenase activity"/>
    <property type="evidence" value="ECO:0007669"/>
    <property type="project" value="InterPro"/>
</dbReference>
<reference evidence="1 2" key="1">
    <citation type="journal article" date="2013" name="Genome Announc.">
        <title>Complete Genome Sequence of Bacillus thuringiensis Serovar Israelensis Strain HD-789.</title>
        <authorList>
            <person name="Doggett N.A."/>
            <person name="Stubben C.J."/>
            <person name="Chertkov O."/>
            <person name="Bruce D.C."/>
            <person name="Detter J.C."/>
            <person name="Johnson S.L."/>
            <person name="Han C.S."/>
        </authorList>
    </citation>
    <scope>NUCLEOTIDE SEQUENCE [LARGE SCALE GENOMIC DNA]</scope>
    <source>
        <strain evidence="1 2">HD-789</strain>
    </source>
</reference>
<dbReference type="GO" id="GO:0005506">
    <property type="term" value="F:iron ion binding"/>
    <property type="evidence" value="ECO:0007669"/>
    <property type="project" value="InterPro"/>
</dbReference>
<evidence type="ECO:0000313" key="1">
    <source>
        <dbReference type="EMBL" id="AFQ26742.1"/>
    </source>
</evidence>
<proteinExistence type="predicted"/>